<dbReference type="FunFam" id="3.40.50.300:FF:000319">
    <property type="entry name" value="DNA repair protein RecN"/>
    <property type="match status" value="1"/>
</dbReference>
<name>A0A1N6WFU1_9GAMM</name>
<dbReference type="PIRSF" id="PIRSF003128">
    <property type="entry name" value="RecN"/>
    <property type="match status" value="1"/>
</dbReference>
<comment type="function">
    <text evidence="1 9">May be involved in recombinational repair of damaged DNA.</text>
</comment>
<keyword evidence="5 9" id="KW-0227">DNA damage</keyword>
<evidence type="ECO:0000256" key="4">
    <source>
        <dbReference type="ARBA" id="ARBA00022741"/>
    </source>
</evidence>
<dbReference type="GO" id="GO:0006302">
    <property type="term" value="P:double-strand break repair"/>
    <property type="evidence" value="ECO:0007669"/>
    <property type="project" value="InterPro"/>
</dbReference>
<dbReference type="NCBIfam" id="NF008121">
    <property type="entry name" value="PRK10869.1"/>
    <property type="match status" value="1"/>
</dbReference>
<evidence type="ECO:0000313" key="12">
    <source>
        <dbReference type="EMBL" id="SIQ88850.1"/>
    </source>
</evidence>
<dbReference type="PANTHER" id="PTHR11059">
    <property type="entry name" value="DNA REPAIR PROTEIN RECN"/>
    <property type="match status" value="1"/>
</dbReference>
<evidence type="ECO:0000259" key="11">
    <source>
        <dbReference type="Pfam" id="PF13476"/>
    </source>
</evidence>
<accession>A0A1N6WFU1</accession>
<dbReference type="GO" id="GO:0006310">
    <property type="term" value="P:DNA recombination"/>
    <property type="evidence" value="ECO:0007669"/>
    <property type="project" value="InterPro"/>
</dbReference>
<dbReference type="GO" id="GO:0005524">
    <property type="term" value="F:ATP binding"/>
    <property type="evidence" value="ECO:0007669"/>
    <property type="project" value="UniProtKB-KW"/>
</dbReference>
<evidence type="ECO:0000256" key="10">
    <source>
        <dbReference type="SAM" id="Coils"/>
    </source>
</evidence>
<dbReference type="GO" id="GO:0016887">
    <property type="term" value="F:ATP hydrolysis activity"/>
    <property type="evidence" value="ECO:0007669"/>
    <property type="project" value="InterPro"/>
</dbReference>
<proteinExistence type="inferred from homology"/>
<evidence type="ECO:0000256" key="8">
    <source>
        <dbReference type="ARBA" id="ARBA00033408"/>
    </source>
</evidence>
<keyword evidence="13" id="KW-1185">Reference proteome</keyword>
<dbReference type="SUPFAM" id="SSF52540">
    <property type="entry name" value="P-loop containing nucleoside triphosphate hydrolases"/>
    <property type="match status" value="1"/>
</dbReference>
<reference evidence="13" key="1">
    <citation type="submission" date="2017-01" db="EMBL/GenBank/DDBJ databases">
        <authorList>
            <person name="Varghese N."/>
            <person name="Submissions S."/>
        </authorList>
    </citation>
    <scope>NUCLEOTIDE SEQUENCE [LARGE SCALE GENOMIC DNA]</scope>
    <source>
        <strain evidence="13">UM1</strain>
    </source>
</reference>
<evidence type="ECO:0000256" key="3">
    <source>
        <dbReference type="ARBA" id="ARBA00021315"/>
    </source>
</evidence>
<comment type="similarity">
    <text evidence="2 9">Belongs to the RecN family.</text>
</comment>
<dbReference type="STRING" id="1604334.SAMN05421546_2042"/>
<dbReference type="Gene3D" id="3.40.50.300">
    <property type="entry name" value="P-loop containing nucleotide triphosphate hydrolases"/>
    <property type="match status" value="2"/>
</dbReference>
<dbReference type="NCBIfam" id="TIGR00634">
    <property type="entry name" value="recN"/>
    <property type="match status" value="1"/>
</dbReference>
<evidence type="ECO:0000256" key="1">
    <source>
        <dbReference type="ARBA" id="ARBA00003618"/>
    </source>
</evidence>
<dbReference type="InterPro" id="IPR038729">
    <property type="entry name" value="Rad50/SbcC_AAA"/>
</dbReference>
<evidence type="ECO:0000256" key="6">
    <source>
        <dbReference type="ARBA" id="ARBA00022840"/>
    </source>
</evidence>
<feature type="coiled-coil region" evidence="10">
    <location>
        <begin position="326"/>
        <end position="363"/>
    </location>
</feature>
<protein>
    <recommendedName>
        <fullName evidence="3 9">DNA repair protein RecN</fullName>
    </recommendedName>
    <alternativeName>
        <fullName evidence="8 9">Recombination protein N</fullName>
    </alternativeName>
</protein>
<gene>
    <name evidence="12" type="ORF">SAMN05421546_2042</name>
</gene>
<evidence type="ECO:0000313" key="13">
    <source>
        <dbReference type="Proteomes" id="UP000241788"/>
    </source>
</evidence>
<keyword evidence="10" id="KW-0175">Coiled coil</keyword>
<dbReference type="CDD" id="cd03241">
    <property type="entry name" value="ABC_RecN"/>
    <property type="match status" value="2"/>
</dbReference>
<dbReference type="InterPro" id="IPR004604">
    <property type="entry name" value="DNA_recomb/repair_RecN"/>
</dbReference>
<evidence type="ECO:0000256" key="2">
    <source>
        <dbReference type="ARBA" id="ARBA00009441"/>
    </source>
</evidence>
<dbReference type="PANTHER" id="PTHR11059:SF0">
    <property type="entry name" value="DNA REPAIR PROTEIN RECN"/>
    <property type="match status" value="1"/>
</dbReference>
<evidence type="ECO:0000256" key="7">
    <source>
        <dbReference type="ARBA" id="ARBA00023204"/>
    </source>
</evidence>
<dbReference type="Pfam" id="PF13476">
    <property type="entry name" value="AAA_23"/>
    <property type="match status" value="1"/>
</dbReference>
<dbReference type="GO" id="GO:0043590">
    <property type="term" value="C:bacterial nucleoid"/>
    <property type="evidence" value="ECO:0007669"/>
    <property type="project" value="TreeGrafter"/>
</dbReference>
<keyword evidence="4" id="KW-0547">Nucleotide-binding</keyword>
<dbReference type="Proteomes" id="UP000241788">
    <property type="component" value="Unassembled WGS sequence"/>
</dbReference>
<keyword evidence="7 9" id="KW-0234">DNA repair</keyword>
<evidence type="ECO:0000256" key="5">
    <source>
        <dbReference type="ARBA" id="ARBA00022763"/>
    </source>
</evidence>
<feature type="domain" description="Rad50/SbcC-type AAA" evidence="11">
    <location>
        <begin position="12"/>
        <end position="112"/>
    </location>
</feature>
<dbReference type="AlphaFoldDB" id="A0A1N6WFU1"/>
<dbReference type="GO" id="GO:0009432">
    <property type="term" value="P:SOS response"/>
    <property type="evidence" value="ECO:0007669"/>
    <property type="project" value="UniProtKB-ARBA"/>
</dbReference>
<organism evidence="12 13">
    <name type="scientific">Solilutibacter tolerans</name>
    <dbReference type="NCBI Taxonomy" id="1604334"/>
    <lineage>
        <taxon>Bacteria</taxon>
        <taxon>Pseudomonadati</taxon>
        <taxon>Pseudomonadota</taxon>
        <taxon>Gammaproteobacteria</taxon>
        <taxon>Lysobacterales</taxon>
        <taxon>Lysobacteraceae</taxon>
        <taxon>Solilutibacter</taxon>
    </lineage>
</organism>
<sequence length="563" mass="60368">MGRIKLCAMLTRLAITDFAVVRAAELEFGHGMTVVSGETGAGKSLLVDALGFLCGQRADAGVVRHGADRAELAAEFALADAPAARAWLADQEMDEGEECQLRRVLRADGGSKAWINGRLATASQLTELSGLLVEIHGQHAQQALLSRTAQRSLLDDFGRHGALLGDVAAAARRWQIARDALDELNRRGDVSDRIELLRHQLQELDAETLDADSIASLDADHRRHAHAAELTAAQAEAREWLAESDEGNALTLVQRARESIARVVDHEPRLKDVASMLESAAISLDEAADTLSRLSDDLDIDPDHLQSLEQRLQRLHALARKHRVGVEGLAELKQRVGEELALLENASTRVADLEAEISAANIAWQTAAAKLTKARQKAGKQLADATVALIRELGMGKADFRIALESEPDIAPNPHGAERVEFLIAANPGQPPRPLRKVASGGELSRISLAIEVAALGIDTVPTMVFDEVDTGISGAVADVVGRKLRALGSRCQVMCVTHLPQVAAQGHAHWRVRKASDEGVTMSAVEHLDEDGRIEELARLLGGANIGDAARAAARSLLGDTD</sequence>
<evidence type="ECO:0000256" key="9">
    <source>
        <dbReference type="PIRNR" id="PIRNR003128"/>
    </source>
</evidence>
<keyword evidence="6" id="KW-0067">ATP-binding</keyword>
<dbReference type="FunFam" id="3.40.50.300:FF:000356">
    <property type="entry name" value="DNA repair protein RecN"/>
    <property type="match status" value="1"/>
</dbReference>
<dbReference type="InterPro" id="IPR027417">
    <property type="entry name" value="P-loop_NTPase"/>
</dbReference>
<dbReference type="EMBL" id="FTLW01000004">
    <property type="protein sequence ID" value="SIQ88850.1"/>
    <property type="molecule type" value="Genomic_DNA"/>
</dbReference>